<keyword evidence="4" id="KW-1185">Reference proteome</keyword>
<keyword evidence="2" id="KW-0732">Signal</keyword>
<keyword evidence="1" id="KW-0472">Membrane</keyword>
<keyword evidence="1" id="KW-1133">Transmembrane helix</keyword>
<reference evidence="3" key="2">
    <citation type="submission" date="2025-08" db="UniProtKB">
        <authorList>
            <consortium name="Ensembl"/>
        </authorList>
    </citation>
    <scope>IDENTIFICATION</scope>
</reference>
<evidence type="ECO:0008006" key="5">
    <source>
        <dbReference type="Google" id="ProtNLM"/>
    </source>
</evidence>
<keyword evidence="1" id="KW-0812">Transmembrane</keyword>
<protein>
    <recommendedName>
        <fullName evidence="5">G-protein coupled receptors family 1 profile domain-containing protein</fullName>
    </recommendedName>
</protein>
<evidence type="ECO:0000313" key="4">
    <source>
        <dbReference type="Proteomes" id="UP000240080"/>
    </source>
</evidence>
<feature type="chain" id="PRO_5015334556" description="G-protein coupled receptors family 1 profile domain-containing protein" evidence="2">
    <location>
        <begin position="31"/>
        <end position="115"/>
    </location>
</feature>
<evidence type="ECO:0000313" key="3">
    <source>
        <dbReference type="Ensembl" id="ENSPPAP00000007235.1"/>
    </source>
</evidence>
<name>A0A2R8ZWF5_PANPA</name>
<dbReference type="OMA" id="MACAHCH"/>
<organism evidence="3 4">
    <name type="scientific">Pan paniscus</name>
    <name type="common">Pygmy chimpanzee</name>
    <name type="synonym">Bonobo</name>
    <dbReference type="NCBI Taxonomy" id="9597"/>
    <lineage>
        <taxon>Eukaryota</taxon>
        <taxon>Metazoa</taxon>
        <taxon>Chordata</taxon>
        <taxon>Craniata</taxon>
        <taxon>Vertebrata</taxon>
        <taxon>Euteleostomi</taxon>
        <taxon>Mammalia</taxon>
        <taxon>Eutheria</taxon>
        <taxon>Euarchontoglires</taxon>
        <taxon>Primates</taxon>
        <taxon>Haplorrhini</taxon>
        <taxon>Catarrhini</taxon>
        <taxon>Hominidae</taxon>
        <taxon>Pan</taxon>
    </lineage>
</organism>
<evidence type="ECO:0000256" key="1">
    <source>
        <dbReference type="SAM" id="Phobius"/>
    </source>
</evidence>
<dbReference type="AlphaFoldDB" id="A0A2R8ZWF5"/>
<sequence>MACAHCHPRLLPASLFLYLLLLLAADAALSAELPNQEPHHNAVPQLLCSLSSICFPHSLWDFFCSPAILFLCPCDTLAFSLLLILYSFSILNTSTHSEMLLLPAFLLGPGQAIPI</sequence>
<dbReference type="Proteomes" id="UP000240080">
    <property type="component" value="Chromosome 12"/>
</dbReference>
<dbReference type="GeneTree" id="ENSGT01150000290628"/>
<accession>A0A2R8ZWF5</accession>
<reference evidence="3" key="3">
    <citation type="submission" date="2025-09" db="UniProtKB">
        <authorList>
            <consortium name="Ensembl"/>
        </authorList>
    </citation>
    <scope>IDENTIFICATION</scope>
</reference>
<proteinExistence type="predicted"/>
<feature type="transmembrane region" description="Helical" evidence="1">
    <location>
        <begin position="67"/>
        <end position="91"/>
    </location>
</feature>
<dbReference type="EMBL" id="AJFE02069601">
    <property type="status" value="NOT_ANNOTATED_CDS"/>
    <property type="molecule type" value="Genomic_DNA"/>
</dbReference>
<reference evidence="3 4" key="1">
    <citation type="journal article" date="2012" name="Nature">
        <title>The bonobo genome compared with the chimpanzee and human genomes.</title>
        <authorList>
            <person name="Prufer K."/>
            <person name="Munch K."/>
            <person name="Hellmann I."/>
            <person name="Akagi K."/>
            <person name="Miller J.R."/>
            <person name="Walenz B."/>
            <person name="Koren S."/>
            <person name="Sutton G."/>
            <person name="Kodira C."/>
            <person name="Winer R."/>
            <person name="Knight J.R."/>
            <person name="Mullikin J.C."/>
            <person name="Meader S.J."/>
            <person name="Ponting C.P."/>
            <person name="Lunter G."/>
            <person name="Higashino S."/>
            <person name="Hobolth A."/>
            <person name="Dutheil J."/>
            <person name="Karakoc E."/>
            <person name="Alkan C."/>
            <person name="Sajjadian S."/>
            <person name="Catacchio C.R."/>
            <person name="Ventura M."/>
            <person name="Marques-Bonet T."/>
            <person name="Eichler E.E."/>
            <person name="Andre C."/>
            <person name="Atencia R."/>
            <person name="Mugisha L."/>
            <person name="Junhold J."/>
            <person name="Patterson N."/>
            <person name="Siebauer M."/>
            <person name="Good J.M."/>
            <person name="Fischer A."/>
            <person name="Ptak S.E."/>
            <person name="Lachmann M."/>
            <person name="Symer D.E."/>
            <person name="Mailund T."/>
            <person name="Schierup M.H."/>
            <person name="Andres A.M."/>
            <person name="Kelso J."/>
            <person name="Paabo S."/>
        </authorList>
    </citation>
    <scope>NUCLEOTIDE SEQUENCE [LARGE SCALE GENOMIC DNA]</scope>
</reference>
<dbReference type="Ensembl" id="ENSPPAT00000029391.1">
    <property type="protein sequence ID" value="ENSPPAP00000007235.1"/>
    <property type="gene ID" value="ENSPPAG00000026391.1"/>
</dbReference>
<feature type="signal peptide" evidence="2">
    <location>
        <begin position="1"/>
        <end position="30"/>
    </location>
</feature>
<evidence type="ECO:0000256" key="2">
    <source>
        <dbReference type="SAM" id="SignalP"/>
    </source>
</evidence>
<dbReference type="Bgee" id="ENSPPAG00000026391">
    <property type="expression patterns" value="Expressed in prefrontal cortex and 3 other cell types or tissues"/>
</dbReference>